<dbReference type="SUPFAM" id="SSF47226">
    <property type="entry name" value="Histidine-containing phosphotransfer domain, HPT domain"/>
    <property type="match status" value="1"/>
</dbReference>
<keyword evidence="1" id="KW-0902">Two-component regulatory system</keyword>
<organism evidence="3 4">
    <name type="scientific">Methylobacterium organophilum</name>
    <dbReference type="NCBI Taxonomy" id="410"/>
    <lineage>
        <taxon>Bacteria</taxon>
        <taxon>Pseudomonadati</taxon>
        <taxon>Pseudomonadota</taxon>
        <taxon>Alphaproteobacteria</taxon>
        <taxon>Hyphomicrobiales</taxon>
        <taxon>Methylobacteriaceae</taxon>
        <taxon>Methylobacterium</taxon>
    </lineage>
</organism>
<evidence type="ECO:0000313" key="3">
    <source>
        <dbReference type="EMBL" id="GJE28405.1"/>
    </source>
</evidence>
<evidence type="ECO:0000313" key="4">
    <source>
        <dbReference type="Proteomes" id="UP001055156"/>
    </source>
</evidence>
<dbReference type="InterPro" id="IPR008207">
    <property type="entry name" value="Sig_transdc_His_kin_Hpt_dom"/>
</dbReference>
<reference evidence="3" key="1">
    <citation type="journal article" date="2021" name="Front. Microbiol.">
        <title>Comprehensive Comparative Genomics and Phenotyping of Methylobacterium Species.</title>
        <authorList>
            <person name="Alessa O."/>
            <person name="Ogura Y."/>
            <person name="Fujitani Y."/>
            <person name="Takami H."/>
            <person name="Hayashi T."/>
            <person name="Sahin N."/>
            <person name="Tani A."/>
        </authorList>
    </citation>
    <scope>NUCLEOTIDE SEQUENCE</scope>
    <source>
        <strain evidence="3">NBRC 15689</strain>
    </source>
</reference>
<evidence type="ECO:0000256" key="1">
    <source>
        <dbReference type="ARBA" id="ARBA00023012"/>
    </source>
</evidence>
<proteinExistence type="predicted"/>
<feature type="domain" description="HPt" evidence="2">
    <location>
        <begin position="25"/>
        <end position="93"/>
    </location>
</feature>
<reference evidence="3" key="2">
    <citation type="submission" date="2021-08" db="EMBL/GenBank/DDBJ databases">
        <authorList>
            <person name="Tani A."/>
            <person name="Ola A."/>
            <person name="Ogura Y."/>
            <person name="Katsura K."/>
            <person name="Hayashi T."/>
        </authorList>
    </citation>
    <scope>NUCLEOTIDE SEQUENCE</scope>
    <source>
        <strain evidence="3">NBRC 15689</strain>
    </source>
</reference>
<evidence type="ECO:0000259" key="2">
    <source>
        <dbReference type="Pfam" id="PF01627"/>
    </source>
</evidence>
<gene>
    <name evidence="3" type="ORF">LKMONMHP_3276</name>
</gene>
<dbReference type="InterPro" id="IPR036641">
    <property type="entry name" value="HPT_dom_sf"/>
</dbReference>
<name>A0ABQ4TE66_METOR</name>
<dbReference type="Proteomes" id="UP001055156">
    <property type="component" value="Unassembled WGS sequence"/>
</dbReference>
<dbReference type="Pfam" id="PF01627">
    <property type="entry name" value="Hpt"/>
    <property type="match status" value="1"/>
</dbReference>
<keyword evidence="4" id="KW-1185">Reference proteome</keyword>
<protein>
    <recommendedName>
        <fullName evidence="2">HPt domain-containing protein</fullName>
    </recommendedName>
</protein>
<comment type="caution">
    <text evidence="3">The sequence shown here is derived from an EMBL/GenBank/DDBJ whole genome shotgun (WGS) entry which is preliminary data.</text>
</comment>
<dbReference type="RefSeq" id="WP_238312356.1">
    <property type="nucleotide sequence ID" value="NZ_BPQV01000010.1"/>
</dbReference>
<dbReference type="Gene3D" id="1.20.120.160">
    <property type="entry name" value="HPT domain"/>
    <property type="match status" value="1"/>
</dbReference>
<accession>A0ABQ4TE66</accession>
<dbReference type="EMBL" id="BPQV01000010">
    <property type="protein sequence ID" value="GJE28405.1"/>
    <property type="molecule type" value="Genomic_DNA"/>
</dbReference>
<sequence>MRREGAVFDGEVVAELEELFGRTKLMDLLARLDHEIAGRLRPAARDTTQLSSDAHALVSVSGSLGFLPLSQACADLERACLRGGDLSAPLEAAVAAAEAATWAIADLRAA</sequence>